<evidence type="ECO:0000256" key="2">
    <source>
        <dbReference type="ARBA" id="ARBA00022801"/>
    </source>
</evidence>
<keyword evidence="2 5" id="KW-0378">Hydrolase</keyword>
<organism evidence="5 6">
    <name type="scientific">Streptomyces ehimensis</name>
    <dbReference type="NCBI Taxonomy" id="68195"/>
    <lineage>
        <taxon>Bacteria</taxon>
        <taxon>Bacillati</taxon>
        <taxon>Actinomycetota</taxon>
        <taxon>Actinomycetes</taxon>
        <taxon>Kitasatosporales</taxon>
        <taxon>Streptomycetaceae</taxon>
        <taxon>Streptomyces</taxon>
    </lineage>
</organism>
<feature type="region of interest" description="Disordered" evidence="3">
    <location>
        <begin position="222"/>
        <end position="282"/>
    </location>
</feature>
<name>A0ABV9BQH7_9ACTN</name>
<dbReference type="GO" id="GO:0016787">
    <property type="term" value="F:hydrolase activity"/>
    <property type="evidence" value="ECO:0007669"/>
    <property type="project" value="UniProtKB-KW"/>
</dbReference>
<evidence type="ECO:0000259" key="4">
    <source>
        <dbReference type="PROSITE" id="PS51677"/>
    </source>
</evidence>
<accession>A0ABV9BQH7</accession>
<evidence type="ECO:0000313" key="5">
    <source>
        <dbReference type="EMBL" id="MFC4516293.1"/>
    </source>
</evidence>
<proteinExistence type="predicted"/>
<dbReference type="Pfam" id="PF01522">
    <property type="entry name" value="Polysacc_deac_1"/>
    <property type="match status" value="1"/>
</dbReference>
<dbReference type="Proteomes" id="UP001595990">
    <property type="component" value="Unassembled WGS sequence"/>
</dbReference>
<dbReference type="EMBL" id="JBHSFS010000013">
    <property type="protein sequence ID" value="MFC4516293.1"/>
    <property type="molecule type" value="Genomic_DNA"/>
</dbReference>
<feature type="compositionally biased region" description="Low complexity" evidence="3">
    <location>
        <begin position="229"/>
        <end position="239"/>
    </location>
</feature>
<dbReference type="RefSeq" id="WP_417923514.1">
    <property type="nucleotide sequence ID" value="NZ_JBHSFS010000013.1"/>
</dbReference>
<dbReference type="InterPro" id="IPR011330">
    <property type="entry name" value="Glyco_hydro/deAcase_b/a-brl"/>
</dbReference>
<dbReference type="Gene3D" id="3.20.20.370">
    <property type="entry name" value="Glycoside hydrolase/deacetylase"/>
    <property type="match status" value="1"/>
</dbReference>
<dbReference type="InterPro" id="IPR002509">
    <property type="entry name" value="NODB_dom"/>
</dbReference>
<keyword evidence="6" id="KW-1185">Reference proteome</keyword>
<gene>
    <name evidence="5" type="ORF">ACFPEN_25540</name>
</gene>
<evidence type="ECO:0000256" key="1">
    <source>
        <dbReference type="ARBA" id="ARBA00022723"/>
    </source>
</evidence>
<evidence type="ECO:0000256" key="3">
    <source>
        <dbReference type="SAM" id="MobiDB-lite"/>
    </source>
</evidence>
<dbReference type="PROSITE" id="PS51677">
    <property type="entry name" value="NODB"/>
    <property type="match status" value="1"/>
</dbReference>
<dbReference type="CDD" id="cd10917">
    <property type="entry name" value="CE4_NodB_like_6s_7s"/>
    <property type="match status" value="1"/>
</dbReference>
<feature type="domain" description="NodB homology" evidence="4">
    <location>
        <begin position="30"/>
        <end position="222"/>
    </location>
</feature>
<reference evidence="6" key="1">
    <citation type="journal article" date="2019" name="Int. J. Syst. Evol. Microbiol.">
        <title>The Global Catalogue of Microorganisms (GCM) 10K type strain sequencing project: providing services to taxonomists for standard genome sequencing and annotation.</title>
        <authorList>
            <consortium name="The Broad Institute Genomics Platform"/>
            <consortium name="The Broad Institute Genome Sequencing Center for Infectious Disease"/>
            <person name="Wu L."/>
            <person name="Ma J."/>
        </authorList>
    </citation>
    <scope>NUCLEOTIDE SEQUENCE [LARGE SCALE GENOMIC DNA]</scope>
    <source>
        <strain evidence="6">CECT 8064</strain>
    </source>
</reference>
<dbReference type="PANTHER" id="PTHR10587:SF133">
    <property type="entry name" value="CHITIN DEACETYLASE 1-RELATED"/>
    <property type="match status" value="1"/>
</dbReference>
<protein>
    <submittedName>
        <fullName evidence="5">Polysaccharide deacetylase family protein</fullName>
        <ecNumber evidence="5">3.-.-.-</ecNumber>
    </submittedName>
</protein>
<comment type="caution">
    <text evidence="5">The sequence shown here is derived from an EMBL/GenBank/DDBJ whole genome shotgun (WGS) entry which is preliminary data.</text>
</comment>
<dbReference type="EC" id="3.-.-.-" evidence="5"/>
<dbReference type="PANTHER" id="PTHR10587">
    <property type="entry name" value="GLYCOSYL TRANSFERASE-RELATED"/>
    <property type="match status" value="1"/>
</dbReference>
<evidence type="ECO:0000313" key="6">
    <source>
        <dbReference type="Proteomes" id="UP001595990"/>
    </source>
</evidence>
<dbReference type="SUPFAM" id="SSF88713">
    <property type="entry name" value="Glycoside hydrolase/deacetylase"/>
    <property type="match status" value="1"/>
</dbReference>
<keyword evidence="1" id="KW-0479">Metal-binding</keyword>
<dbReference type="InterPro" id="IPR050248">
    <property type="entry name" value="Polysacc_deacetylase_ArnD"/>
</dbReference>
<sequence length="282" mass="30056">MLLGLGTPAAPAAASGLVPTPEEVVNAGPMVMALTFDDGPSPQYTPQVLDRLRDHRVRATFFVCGDNVVRYPAVVRRVVGEGHTLGNHTWSHPRLDGLVTADVRDQIQRTQDVITRISGHRPVLFRAPYGRFTDSALALCAELGLRPISWSVDPKDWANPGAGTIAGRVLAGAAGGAIVLNHDGVEGGDDNPQPGTGADRSQTVAALNTYLPRLIAAGYRFTTPDRHPPAQSGSPAASARHWISRPRTGSPCLPLRSGETKARSSNWLRNADAGARQHLQNI</sequence>